<proteinExistence type="predicted"/>
<dbReference type="KEGG" id="ccro:CMC5_066120"/>
<evidence type="ECO:0000313" key="3">
    <source>
        <dbReference type="EMBL" id="AKT42386.1"/>
    </source>
</evidence>
<dbReference type="STRING" id="52.CMC5_066120"/>
<sequence>MLFLTILLGLVALGASAAAVALYLQTSRLKQQHLDANKHIQALQSSQVQNESMRSQNAQLSQMVEEARDEDRKKVEWLDHQQQEIDWLRAELEKRPKITQKRYKILTVGVKWTGKTSLTLKWSNPLVDLGALQGTKIERYERTVSHVTTKEVVTEHVFEIGDWGGEHIVDAQQELIMDEIHGLLMVVDLAGKEGQRVDQQRVHDQLREFQPQSLKYFFGPKTLASCKAVVLFINKSDVLSGTPAEVEREAKNYYKPLIDALELYKSQIDIRVLVGSATYGHSTHFLFSHFVERILPKNAYDTQLLQRMKADLPHSAQAIPHGLPPAHGMQQPGQHGMHPHQVPPPPAGAATRLPQPAYPQATSRFNGR</sequence>
<feature type="compositionally biased region" description="Low complexity" evidence="1">
    <location>
        <begin position="324"/>
        <end position="340"/>
    </location>
</feature>
<keyword evidence="2" id="KW-0732">Signal</keyword>
<name>A0A0K1ENG2_CHOCO</name>
<evidence type="ECO:0000256" key="2">
    <source>
        <dbReference type="SAM" id="SignalP"/>
    </source>
</evidence>
<dbReference type="Gene3D" id="3.40.50.300">
    <property type="entry name" value="P-loop containing nucleotide triphosphate hydrolases"/>
    <property type="match status" value="1"/>
</dbReference>
<gene>
    <name evidence="3" type="ORF">CMC5_066120</name>
</gene>
<feature type="region of interest" description="Disordered" evidence="1">
    <location>
        <begin position="316"/>
        <end position="368"/>
    </location>
</feature>
<evidence type="ECO:0000256" key="1">
    <source>
        <dbReference type="SAM" id="MobiDB-lite"/>
    </source>
</evidence>
<feature type="chain" id="PRO_5005459756" description="G domain-containing protein" evidence="2">
    <location>
        <begin position="18"/>
        <end position="368"/>
    </location>
</feature>
<dbReference type="EMBL" id="CP012159">
    <property type="protein sequence ID" value="AKT42386.1"/>
    <property type="molecule type" value="Genomic_DNA"/>
</dbReference>
<dbReference type="AlphaFoldDB" id="A0A0K1ENG2"/>
<keyword evidence="4" id="KW-1185">Reference proteome</keyword>
<reference evidence="3 4" key="1">
    <citation type="submission" date="2015-07" db="EMBL/GenBank/DDBJ databases">
        <title>Genome analysis of myxobacterium Chondromyces crocatus Cm c5 reveals a high potential for natural compound synthesis and the genetic basis for the loss of fruiting body formation.</title>
        <authorList>
            <person name="Zaburannyi N."/>
            <person name="Bunk B."/>
            <person name="Maier J."/>
            <person name="Overmann J."/>
            <person name="Mueller R."/>
        </authorList>
    </citation>
    <scope>NUCLEOTIDE SEQUENCE [LARGE SCALE GENOMIC DNA]</scope>
    <source>
        <strain evidence="3 4">Cm c5</strain>
    </source>
</reference>
<dbReference type="InterPro" id="IPR027417">
    <property type="entry name" value="P-loop_NTPase"/>
</dbReference>
<feature type="signal peptide" evidence="2">
    <location>
        <begin position="1"/>
        <end position="17"/>
    </location>
</feature>
<evidence type="ECO:0000313" key="4">
    <source>
        <dbReference type="Proteomes" id="UP000067626"/>
    </source>
</evidence>
<organism evidence="3 4">
    <name type="scientific">Chondromyces crocatus</name>
    <dbReference type="NCBI Taxonomy" id="52"/>
    <lineage>
        <taxon>Bacteria</taxon>
        <taxon>Pseudomonadati</taxon>
        <taxon>Myxococcota</taxon>
        <taxon>Polyangia</taxon>
        <taxon>Polyangiales</taxon>
        <taxon>Polyangiaceae</taxon>
        <taxon>Chondromyces</taxon>
    </lineage>
</organism>
<protein>
    <recommendedName>
        <fullName evidence="5">G domain-containing protein</fullName>
    </recommendedName>
</protein>
<evidence type="ECO:0008006" key="5">
    <source>
        <dbReference type="Google" id="ProtNLM"/>
    </source>
</evidence>
<dbReference type="Proteomes" id="UP000067626">
    <property type="component" value="Chromosome"/>
</dbReference>
<dbReference type="RefSeq" id="WP_245677912.1">
    <property type="nucleotide sequence ID" value="NZ_CP012159.1"/>
</dbReference>
<accession>A0A0K1ENG2</accession>
<dbReference type="SUPFAM" id="SSF52540">
    <property type="entry name" value="P-loop containing nucleoside triphosphate hydrolases"/>
    <property type="match status" value="1"/>
</dbReference>